<feature type="compositionally biased region" description="Gly residues" evidence="1">
    <location>
        <begin position="342"/>
        <end position="413"/>
    </location>
</feature>
<evidence type="ECO:0000313" key="4">
    <source>
        <dbReference type="Proteomes" id="UP000001880"/>
    </source>
</evidence>
<dbReference type="RefSeq" id="WP_012830104.1">
    <property type="nucleotide sequence ID" value="NC_013440.1"/>
</dbReference>
<feature type="region of interest" description="Disordered" evidence="1">
    <location>
        <begin position="572"/>
        <end position="593"/>
    </location>
</feature>
<accession>D0LVF1</accession>
<evidence type="ECO:0000256" key="2">
    <source>
        <dbReference type="SAM" id="SignalP"/>
    </source>
</evidence>
<evidence type="ECO:0000256" key="1">
    <source>
        <dbReference type="SAM" id="MobiDB-lite"/>
    </source>
</evidence>
<feature type="compositionally biased region" description="Gly residues" evidence="1">
    <location>
        <begin position="453"/>
        <end position="472"/>
    </location>
</feature>
<dbReference type="AlphaFoldDB" id="D0LVF1"/>
<feature type="compositionally biased region" description="Gly residues" evidence="1">
    <location>
        <begin position="580"/>
        <end position="593"/>
    </location>
</feature>
<feature type="compositionally biased region" description="Gly residues" evidence="1">
    <location>
        <begin position="427"/>
        <end position="446"/>
    </location>
</feature>
<gene>
    <name evidence="3" type="ordered locus">Hoch_5023</name>
</gene>
<dbReference type="KEGG" id="hoh:Hoch_5023"/>
<evidence type="ECO:0000313" key="3">
    <source>
        <dbReference type="EMBL" id="ACY17512.1"/>
    </source>
</evidence>
<dbReference type="STRING" id="502025.Hoch_5023"/>
<dbReference type="eggNOG" id="COG2931">
    <property type="taxonomic scope" value="Bacteria"/>
</dbReference>
<dbReference type="Pfam" id="PF22352">
    <property type="entry name" value="K319L-like_PKD"/>
    <property type="match status" value="1"/>
</dbReference>
<reference evidence="3 4" key="1">
    <citation type="journal article" date="2010" name="Stand. Genomic Sci.">
        <title>Complete genome sequence of Haliangium ochraceum type strain (SMP-2).</title>
        <authorList>
            <consortium name="US DOE Joint Genome Institute (JGI-PGF)"/>
            <person name="Ivanova N."/>
            <person name="Daum C."/>
            <person name="Lang E."/>
            <person name="Abt B."/>
            <person name="Kopitz M."/>
            <person name="Saunders E."/>
            <person name="Lapidus A."/>
            <person name="Lucas S."/>
            <person name="Glavina Del Rio T."/>
            <person name="Nolan M."/>
            <person name="Tice H."/>
            <person name="Copeland A."/>
            <person name="Cheng J.F."/>
            <person name="Chen F."/>
            <person name="Bruce D."/>
            <person name="Goodwin L."/>
            <person name="Pitluck S."/>
            <person name="Mavromatis K."/>
            <person name="Pati A."/>
            <person name="Mikhailova N."/>
            <person name="Chen A."/>
            <person name="Palaniappan K."/>
            <person name="Land M."/>
            <person name="Hauser L."/>
            <person name="Chang Y.J."/>
            <person name="Jeffries C.D."/>
            <person name="Detter J.C."/>
            <person name="Brettin T."/>
            <person name="Rohde M."/>
            <person name="Goker M."/>
            <person name="Bristow J."/>
            <person name="Markowitz V."/>
            <person name="Eisen J.A."/>
            <person name="Hugenholtz P."/>
            <person name="Kyrpides N.C."/>
            <person name="Klenk H.P."/>
        </authorList>
    </citation>
    <scope>NUCLEOTIDE SEQUENCE [LARGE SCALE GENOMIC DNA]</scope>
    <source>
        <strain evidence="4">DSM 14365 / CIP 107738 / JCM 11303 / AJ 13395 / SMP-2</strain>
    </source>
</reference>
<dbReference type="PRINTS" id="PR01228">
    <property type="entry name" value="EGGSHELL"/>
</dbReference>
<feature type="region of interest" description="Disordered" evidence="1">
    <location>
        <begin position="313"/>
        <end position="472"/>
    </location>
</feature>
<feature type="compositionally biased region" description="Low complexity" evidence="1">
    <location>
        <begin position="414"/>
        <end position="426"/>
    </location>
</feature>
<protein>
    <submittedName>
        <fullName evidence="3">PE-PGRS family protein</fullName>
    </submittedName>
</protein>
<feature type="signal peptide" evidence="2">
    <location>
        <begin position="1"/>
        <end position="28"/>
    </location>
</feature>
<keyword evidence="2" id="KW-0732">Signal</keyword>
<feature type="chain" id="PRO_5003010953" evidence="2">
    <location>
        <begin position="29"/>
        <end position="636"/>
    </location>
</feature>
<dbReference type="InterPro" id="IPR013783">
    <property type="entry name" value="Ig-like_fold"/>
</dbReference>
<keyword evidence="4" id="KW-1185">Reference proteome</keyword>
<name>D0LVF1_HALO1</name>
<dbReference type="HOGENOM" id="CLU_430085_0_0_7"/>
<feature type="compositionally biased region" description="Gly residues" evidence="1">
    <location>
        <begin position="314"/>
        <end position="332"/>
    </location>
</feature>
<sequence>MKRSSNTERCRLGRVSGFALSGALWAMAALGAGCGGGGGGEGGGIADPGVDLMVSQGAWVTLDGSASVSPEERTLSYTWTQVAGPDITKGVGVLRGETPTFVAPDQVASLAFELRVDDGVGESEPARVWVSVFEDVHTALFVAAVAGDDEIGLGTADAPFASLGRALAAVTDAQEDVYLMTPGDGAHYDETAAALEIPAGTSIYGGYGPGWRRDVANNKTAIDSDHGGLRYVEAIEFATEISGIALWVADAPEADADALGISASGGSGSLVVRDNQIHVGDVGEGRVAAPGSSYGVLVHDVANAVIVDNEIYAGNGGDGGDGGDGRSGGTGARGANASGSGNAAGGSGTPGRDGGRGGSRGSGPGGGGGGGGNGVGAAGDRGWGGSGGSGSGGHGKLGADGGDGADGGGGSGVGRVADSGRYLPGNGITGEQGEHGGGGGGGGGGASAWNSRVGGGGGGGGEGGEGGGGGVGGSGGGASIGLWLVGVAESVVADNVIATAGGGSGGGGGSGVGGGGGGGGGNGAGGDCGLISCGSRGGNGGAGGPGGHGGDGGGGGGGPSIGIYLGPGVGPHIEANRVGSGDGGEGGEGTSGTGTGGFSFAVFDADLEDDVTPTLVGNEMTVGLPGEGGIAGRKNF</sequence>
<dbReference type="EMBL" id="CP001804">
    <property type="protein sequence ID" value="ACY17512.1"/>
    <property type="molecule type" value="Genomic_DNA"/>
</dbReference>
<proteinExistence type="predicted"/>
<organism evidence="3 4">
    <name type="scientific">Haliangium ochraceum (strain DSM 14365 / JCM 11303 / SMP-2)</name>
    <dbReference type="NCBI Taxonomy" id="502025"/>
    <lineage>
        <taxon>Bacteria</taxon>
        <taxon>Pseudomonadati</taxon>
        <taxon>Myxococcota</taxon>
        <taxon>Polyangia</taxon>
        <taxon>Haliangiales</taxon>
        <taxon>Kofleriaceae</taxon>
        <taxon>Haliangium</taxon>
    </lineage>
</organism>
<dbReference type="Gene3D" id="2.60.40.10">
    <property type="entry name" value="Immunoglobulins"/>
    <property type="match status" value="1"/>
</dbReference>
<dbReference type="PROSITE" id="PS51257">
    <property type="entry name" value="PROKAR_LIPOPROTEIN"/>
    <property type="match status" value="1"/>
</dbReference>
<dbReference type="Proteomes" id="UP000001880">
    <property type="component" value="Chromosome"/>
</dbReference>